<proteinExistence type="predicted"/>
<name>A0ACB7SHH0_HYAAI</name>
<protein>
    <submittedName>
        <fullName evidence="1">Uncharacterized protein</fullName>
    </submittedName>
</protein>
<reference evidence="1" key="1">
    <citation type="submission" date="2020-05" db="EMBL/GenBank/DDBJ databases">
        <title>Large-scale comparative analyses of tick genomes elucidate their genetic diversity and vector capacities.</title>
        <authorList>
            <person name="Jia N."/>
            <person name="Wang J."/>
            <person name="Shi W."/>
            <person name="Du L."/>
            <person name="Sun Y."/>
            <person name="Zhan W."/>
            <person name="Jiang J."/>
            <person name="Wang Q."/>
            <person name="Zhang B."/>
            <person name="Ji P."/>
            <person name="Sakyi L.B."/>
            <person name="Cui X."/>
            <person name="Yuan T."/>
            <person name="Jiang B."/>
            <person name="Yang W."/>
            <person name="Lam T.T.-Y."/>
            <person name="Chang Q."/>
            <person name="Ding S."/>
            <person name="Wang X."/>
            <person name="Zhu J."/>
            <person name="Ruan X."/>
            <person name="Zhao L."/>
            <person name="Wei J."/>
            <person name="Que T."/>
            <person name="Du C."/>
            <person name="Cheng J."/>
            <person name="Dai P."/>
            <person name="Han X."/>
            <person name="Huang E."/>
            <person name="Gao Y."/>
            <person name="Liu J."/>
            <person name="Shao H."/>
            <person name="Ye R."/>
            <person name="Li L."/>
            <person name="Wei W."/>
            <person name="Wang X."/>
            <person name="Wang C."/>
            <person name="Yang T."/>
            <person name="Huo Q."/>
            <person name="Li W."/>
            <person name="Guo W."/>
            <person name="Chen H."/>
            <person name="Zhou L."/>
            <person name="Ni X."/>
            <person name="Tian J."/>
            <person name="Zhou Y."/>
            <person name="Sheng Y."/>
            <person name="Liu T."/>
            <person name="Pan Y."/>
            <person name="Xia L."/>
            <person name="Li J."/>
            <person name="Zhao F."/>
            <person name="Cao W."/>
        </authorList>
    </citation>
    <scope>NUCLEOTIDE SEQUENCE</scope>
    <source>
        <strain evidence="1">Hyas-2018</strain>
    </source>
</reference>
<dbReference type="Proteomes" id="UP000821845">
    <property type="component" value="Chromosome 4"/>
</dbReference>
<keyword evidence="2" id="KW-1185">Reference proteome</keyword>
<gene>
    <name evidence="1" type="ORF">HPB50_002871</name>
</gene>
<dbReference type="EMBL" id="CM023484">
    <property type="protein sequence ID" value="KAH6932109.1"/>
    <property type="molecule type" value="Genomic_DNA"/>
</dbReference>
<organism evidence="1 2">
    <name type="scientific">Hyalomma asiaticum</name>
    <name type="common">Tick</name>
    <dbReference type="NCBI Taxonomy" id="266040"/>
    <lineage>
        <taxon>Eukaryota</taxon>
        <taxon>Metazoa</taxon>
        <taxon>Ecdysozoa</taxon>
        <taxon>Arthropoda</taxon>
        <taxon>Chelicerata</taxon>
        <taxon>Arachnida</taxon>
        <taxon>Acari</taxon>
        <taxon>Parasitiformes</taxon>
        <taxon>Ixodida</taxon>
        <taxon>Ixodoidea</taxon>
        <taxon>Ixodidae</taxon>
        <taxon>Hyalomminae</taxon>
        <taxon>Hyalomma</taxon>
    </lineage>
</organism>
<evidence type="ECO:0000313" key="1">
    <source>
        <dbReference type="EMBL" id="KAH6932109.1"/>
    </source>
</evidence>
<accession>A0ACB7SHH0</accession>
<comment type="caution">
    <text evidence="1">The sequence shown here is derived from an EMBL/GenBank/DDBJ whole genome shotgun (WGS) entry which is preliminary data.</text>
</comment>
<evidence type="ECO:0000313" key="2">
    <source>
        <dbReference type="Proteomes" id="UP000821845"/>
    </source>
</evidence>
<sequence length="119" mass="12667">MDAQFCGELARTRGATASTSQSLRSTINVRVQPTPGVIISLESSTQSLNAASSVLGATLQRRAALDASTVSPLRLGLPYILVRGVVAQRHMASATDAVIVDSLTRPRNEPLCSSWKFLE</sequence>